<dbReference type="InterPro" id="IPR010065">
    <property type="entry name" value="AA_ABC_transptr_permease_3TM"/>
</dbReference>
<dbReference type="PROSITE" id="PS50928">
    <property type="entry name" value="ABC_TM1"/>
    <property type="match status" value="1"/>
</dbReference>
<dbReference type="NCBIfam" id="TIGR01726">
    <property type="entry name" value="HEQRo_perm_3TM"/>
    <property type="match status" value="1"/>
</dbReference>
<keyword evidence="6 8" id="KW-1133">Transmembrane helix</keyword>
<evidence type="ECO:0000256" key="1">
    <source>
        <dbReference type="ARBA" id="ARBA00004651"/>
    </source>
</evidence>
<dbReference type="EMBL" id="VUNB01000005">
    <property type="protein sequence ID" value="MST69308.1"/>
    <property type="molecule type" value="Genomic_DNA"/>
</dbReference>
<evidence type="ECO:0000256" key="5">
    <source>
        <dbReference type="ARBA" id="ARBA00022970"/>
    </source>
</evidence>
<gene>
    <name evidence="10" type="ORF">FYJ66_06865</name>
</gene>
<feature type="transmembrane region" description="Helical" evidence="8">
    <location>
        <begin position="20"/>
        <end position="40"/>
    </location>
</feature>
<keyword evidence="7 8" id="KW-0472">Membrane</keyword>
<comment type="subcellular location">
    <subcellularLocation>
        <location evidence="1 8">Cell membrane</location>
        <topology evidence="1 8">Multi-pass membrane protein</topology>
    </subcellularLocation>
</comment>
<feature type="transmembrane region" description="Helical" evidence="8">
    <location>
        <begin position="81"/>
        <end position="102"/>
    </location>
</feature>
<evidence type="ECO:0000256" key="3">
    <source>
        <dbReference type="ARBA" id="ARBA00022475"/>
    </source>
</evidence>
<dbReference type="InterPro" id="IPR035906">
    <property type="entry name" value="MetI-like_sf"/>
</dbReference>
<sequence length="215" mass="24042">MADYIGLIIPALMKGAVVSLELFCVTLVLSLPLGLLVCLGENSRIKIISWIFKAYVFVFRGTPLMLQLFFFYFFFPINMGVRMNAFTTASLTFVLNYAAYFAEIYRGGINSIDKGQYEAANSLGLSRTQTLFGIILPQTFRVVLPPISNEVIVLIKDTALASAIALVDIMRVSEMIVNRDGSLAAYVIAAGMYLVFTFFMTVILTRLEKRFSKFE</sequence>
<organism evidence="10">
    <name type="scientific">Baileyella intestinalis</name>
    <dbReference type="NCBI Taxonomy" id="2606709"/>
    <lineage>
        <taxon>Bacteria</taxon>
        <taxon>Bacillati</taxon>
        <taxon>Bacillota</taxon>
        <taxon>Clostridia</taxon>
        <taxon>Peptostreptococcales</taxon>
        <taxon>Anaerovoracaceae</taxon>
        <taxon>Baileyella</taxon>
    </lineage>
</organism>
<evidence type="ECO:0000256" key="7">
    <source>
        <dbReference type="ARBA" id="ARBA00023136"/>
    </source>
</evidence>
<dbReference type="AlphaFoldDB" id="A0A6A8MA47"/>
<dbReference type="FunFam" id="1.10.3720.10:FF:000006">
    <property type="entry name" value="Glutamate/aspartate ABC transporter, permease protein GltK"/>
    <property type="match status" value="1"/>
</dbReference>
<reference evidence="10" key="1">
    <citation type="submission" date="2019-09" db="EMBL/GenBank/DDBJ databases">
        <title>In-depth cultivation of the pig gut microbiome towards novel bacterial diversity and tailored functional studies.</title>
        <authorList>
            <person name="Wylensek D."/>
            <person name="Hitch T.C.A."/>
            <person name="Clavel T."/>
        </authorList>
    </citation>
    <scope>NUCLEOTIDE SEQUENCE</scope>
    <source>
        <strain evidence="10">RF-744-FAT-WT-3</strain>
    </source>
</reference>
<dbReference type="InterPro" id="IPR043429">
    <property type="entry name" value="ArtM/GltK/GlnP/TcyL/YhdX-like"/>
</dbReference>
<evidence type="ECO:0000259" key="9">
    <source>
        <dbReference type="PROSITE" id="PS50928"/>
    </source>
</evidence>
<protein>
    <submittedName>
        <fullName evidence="10">Amino acid ABC transporter permease</fullName>
    </submittedName>
</protein>
<evidence type="ECO:0000256" key="2">
    <source>
        <dbReference type="ARBA" id="ARBA00022448"/>
    </source>
</evidence>
<dbReference type="SUPFAM" id="SSF161098">
    <property type="entry name" value="MetI-like"/>
    <property type="match status" value="1"/>
</dbReference>
<feature type="transmembrane region" description="Helical" evidence="8">
    <location>
        <begin position="52"/>
        <end position="75"/>
    </location>
</feature>
<keyword evidence="3" id="KW-1003">Cell membrane</keyword>
<comment type="similarity">
    <text evidence="8">Belongs to the binding-protein-dependent transport system permease family.</text>
</comment>
<keyword evidence="2 8" id="KW-0813">Transport</keyword>
<proteinExistence type="inferred from homology"/>
<dbReference type="GO" id="GO:0022857">
    <property type="term" value="F:transmembrane transporter activity"/>
    <property type="evidence" value="ECO:0007669"/>
    <property type="project" value="InterPro"/>
</dbReference>
<dbReference type="Pfam" id="PF00528">
    <property type="entry name" value="BPD_transp_1"/>
    <property type="match status" value="1"/>
</dbReference>
<evidence type="ECO:0000313" key="10">
    <source>
        <dbReference type="EMBL" id="MST69308.1"/>
    </source>
</evidence>
<keyword evidence="4 8" id="KW-0812">Transmembrane</keyword>
<dbReference type="RefSeq" id="WP_154572778.1">
    <property type="nucleotide sequence ID" value="NZ_VUNB01000005.1"/>
</dbReference>
<feature type="domain" description="ABC transmembrane type-1" evidence="9">
    <location>
        <begin position="16"/>
        <end position="205"/>
    </location>
</feature>
<keyword evidence="5" id="KW-0029">Amino-acid transport</keyword>
<feature type="transmembrane region" description="Helical" evidence="8">
    <location>
        <begin position="183"/>
        <end position="204"/>
    </location>
</feature>
<dbReference type="Gene3D" id="1.10.3720.10">
    <property type="entry name" value="MetI-like"/>
    <property type="match status" value="1"/>
</dbReference>
<dbReference type="GO" id="GO:0043190">
    <property type="term" value="C:ATP-binding cassette (ABC) transporter complex"/>
    <property type="evidence" value="ECO:0007669"/>
    <property type="project" value="InterPro"/>
</dbReference>
<dbReference type="PANTHER" id="PTHR30614">
    <property type="entry name" value="MEMBRANE COMPONENT OF AMINO ACID ABC TRANSPORTER"/>
    <property type="match status" value="1"/>
</dbReference>
<comment type="caution">
    <text evidence="10">The sequence shown here is derived from an EMBL/GenBank/DDBJ whole genome shotgun (WGS) entry which is preliminary data.</text>
</comment>
<dbReference type="CDD" id="cd06261">
    <property type="entry name" value="TM_PBP2"/>
    <property type="match status" value="1"/>
</dbReference>
<evidence type="ECO:0000256" key="6">
    <source>
        <dbReference type="ARBA" id="ARBA00022989"/>
    </source>
</evidence>
<dbReference type="InterPro" id="IPR000515">
    <property type="entry name" value="MetI-like"/>
</dbReference>
<evidence type="ECO:0000256" key="4">
    <source>
        <dbReference type="ARBA" id="ARBA00022692"/>
    </source>
</evidence>
<evidence type="ECO:0000256" key="8">
    <source>
        <dbReference type="RuleBase" id="RU363032"/>
    </source>
</evidence>
<dbReference type="GO" id="GO:0006865">
    <property type="term" value="P:amino acid transport"/>
    <property type="evidence" value="ECO:0007669"/>
    <property type="project" value="UniProtKB-KW"/>
</dbReference>
<name>A0A6A8MA47_9FIRM</name>
<accession>A0A6A8MA47</accession>
<dbReference type="PANTHER" id="PTHR30614:SF0">
    <property type="entry name" value="L-CYSTINE TRANSPORT SYSTEM PERMEASE PROTEIN TCYL"/>
    <property type="match status" value="1"/>
</dbReference>